<dbReference type="AlphaFoldDB" id="A0A7G7MGV7"/>
<protein>
    <submittedName>
        <fullName evidence="3">DUF4394 domain-containing protein</fullName>
    </submittedName>
</protein>
<feature type="chain" id="PRO_5038591264" evidence="1">
    <location>
        <begin position="25"/>
        <end position="276"/>
    </location>
</feature>
<dbReference type="Proteomes" id="UP000515728">
    <property type="component" value="Chromosome"/>
</dbReference>
<keyword evidence="4" id="KW-1185">Reference proteome</keyword>
<reference evidence="3 4" key="1">
    <citation type="submission" date="2020-08" db="EMBL/GenBank/DDBJ databases">
        <authorList>
            <person name="Mo P."/>
        </authorList>
    </citation>
    <scope>NUCLEOTIDE SEQUENCE [LARGE SCALE GENOMIC DNA]</scope>
    <source>
        <strain evidence="3 4">CGMCC 4.1532</strain>
    </source>
</reference>
<dbReference type="EMBL" id="CP060131">
    <property type="protein sequence ID" value="QNG52018.1"/>
    <property type="molecule type" value="Genomic_DNA"/>
</dbReference>
<name>A0A7G7MGV7_9PSEU</name>
<dbReference type="InterPro" id="IPR025507">
    <property type="entry name" value="DUF4394"/>
</dbReference>
<evidence type="ECO:0000313" key="4">
    <source>
        <dbReference type="Proteomes" id="UP000515728"/>
    </source>
</evidence>
<proteinExistence type="predicted"/>
<feature type="domain" description="DUF4394" evidence="2">
    <location>
        <begin position="43"/>
        <end position="270"/>
    </location>
</feature>
<gene>
    <name evidence="3" type="ORF">H6H00_28760</name>
</gene>
<evidence type="ECO:0000313" key="3">
    <source>
        <dbReference type="EMBL" id="QNG52018.1"/>
    </source>
</evidence>
<organism evidence="3 4">
    <name type="scientific">Pseudonocardia petroleophila</name>
    <dbReference type="NCBI Taxonomy" id="37331"/>
    <lineage>
        <taxon>Bacteria</taxon>
        <taxon>Bacillati</taxon>
        <taxon>Actinomycetota</taxon>
        <taxon>Actinomycetes</taxon>
        <taxon>Pseudonocardiales</taxon>
        <taxon>Pseudonocardiaceae</taxon>
        <taxon>Pseudonocardia</taxon>
    </lineage>
</organism>
<dbReference type="RefSeq" id="WP_185718769.1">
    <property type="nucleotide sequence ID" value="NZ_BAAAWI010000001.1"/>
</dbReference>
<evidence type="ECO:0000256" key="1">
    <source>
        <dbReference type="SAM" id="SignalP"/>
    </source>
</evidence>
<dbReference type="SUPFAM" id="SSF75011">
    <property type="entry name" value="3-carboxy-cis,cis-mucoante lactonizing enzyme"/>
    <property type="match status" value="1"/>
</dbReference>
<sequence length="276" mass="27437">MRTSLKAGLVTVATGALLAVPLSAASATERHGLDVVGLVDGITLVDFETDDTDQHGATDVTGLDGDVSLVGIDYRVQDGALYGVGDAGGIYTIDGHGTATKVAQLSIDLAGELFGVDFNPAANALRVVSDTGQNLRQPFAMPGAPTVADTALTNPAVAPATGTTPAEGVTAVAYTNNDDAAGTATTLFAVDTTADRVAIQSPANAGTLAPTGGLGVDAGPDAGADIYTSADGNRAFATLEVGGMRGLFEVDLLTGSAEHLGALDGVTDIALPIDQG</sequence>
<dbReference type="KEGG" id="ppel:H6H00_28760"/>
<keyword evidence="1" id="KW-0732">Signal</keyword>
<accession>A0A7G7MGV7</accession>
<feature type="signal peptide" evidence="1">
    <location>
        <begin position="1"/>
        <end position="24"/>
    </location>
</feature>
<dbReference type="Pfam" id="PF14339">
    <property type="entry name" value="DUF4394"/>
    <property type="match status" value="1"/>
</dbReference>
<evidence type="ECO:0000259" key="2">
    <source>
        <dbReference type="Pfam" id="PF14339"/>
    </source>
</evidence>